<dbReference type="Proteomes" id="UP000015530">
    <property type="component" value="Unassembled WGS sequence"/>
</dbReference>
<accession>T0KMI7</accession>
<gene>
    <name evidence="2" type="ORF">CGLO_03114</name>
</gene>
<dbReference type="AlphaFoldDB" id="T0KMI7"/>
<protein>
    <submittedName>
        <fullName evidence="2">Uncharacterized protein</fullName>
    </submittedName>
</protein>
<evidence type="ECO:0000313" key="2">
    <source>
        <dbReference type="EMBL" id="EQB56852.1"/>
    </source>
</evidence>
<organism evidence="2 3">
    <name type="scientific">Colletotrichum gloeosporioides (strain Cg-14)</name>
    <name type="common">Anthracnose fungus</name>
    <name type="synonym">Glomerella cingulata</name>
    <dbReference type="NCBI Taxonomy" id="1237896"/>
    <lineage>
        <taxon>Eukaryota</taxon>
        <taxon>Fungi</taxon>
        <taxon>Dikarya</taxon>
        <taxon>Ascomycota</taxon>
        <taxon>Pezizomycotina</taxon>
        <taxon>Sordariomycetes</taxon>
        <taxon>Hypocreomycetidae</taxon>
        <taxon>Glomerellales</taxon>
        <taxon>Glomerellaceae</taxon>
        <taxon>Colletotrichum</taxon>
        <taxon>Colletotrichum gloeosporioides species complex</taxon>
    </lineage>
</organism>
<name>T0KMI7_COLGC</name>
<feature type="region of interest" description="Disordered" evidence="1">
    <location>
        <begin position="1"/>
        <end position="22"/>
    </location>
</feature>
<reference evidence="3" key="1">
    <citation type="journal article" date="2013" name="Mol. Plant Microbe Interact.">
        <title>Global aspects of pacC regulation of pathogenicity genes in Colletotrichum gloeosporioides as revealed by transcriptome analysis.</title>
        <authorList>
            <person name="Alkan N."/>
            <person name="Meng X."/>
            <person name="Friedlander G."/>
            <person name="Reuveni E."/>
            <person name="Sukno S."/>
            <person name="Sherman A."/>
            <person name="Thon M."/>
            <person name="Fluhr R."/>
            <person name="Prusky D."/>
        </authorList>
    </citation>
    <scope>NUCLEOTIDE SEQUENCE [LARGE SCALE GENOMIC DNA]</scope>
    <source>
        <strain evidence="3">Cg-14</strain>
    </source>
</reference>
<evidence type="ECO:0000313" key="3">
    <source>
        <dbReference type="Proteomes" id="UP000015530"/>
    </source>
</evidence>
<sequence>MNQGAHWKTETKGSSTANGPFTDARASPLTLCWRGANLVVDPPKIPDLAPPDGRRELNVGSVEMTNWRLLSRLSAKLSAAEYWRRNAAVEDNALIARHYER</sequence>
<proteinExistence type="predicted"/>
<evidence type="ECO:0000256" key="1">
    <source>
        <dbReference type="SAM" id="MobiDB-lite"/>
    </source>
</evidence>
<dbReference type="EMBL" id="AMYD01000647">
    <property type="protein sequence ID" value="EQB56852.1"/>
    <property type="molecule type" value="Genomic_DNA"/>
</dbReference>
<comment type="caution">
    <text evidence="2">The sequence shown here is derived from an EMBL/GenBank/DDBJ whole genome shotgun (WGS) entry which is preliminary data.</text>
</comment>
<dbReference type="HOGENOM" id="CLU_2291488_0_0_1"/>